<dbReference type="Proteomes" id="UP001172386">
    <property type="component" value="Unassembled WGS sequence"/>
</dbReference>
<accession>A0ACC2ZWT7</accession>
<name>A0ACC2ZWT7_9EURO</name>
<protein>
    <submittedName>
        <fullName evidence="1">Uncharacterized protein</fullName>
    </submittedName>
</protein>
<gene>
    <name evidence="1" type="ORF">H2198_008577</name>
</gene>
<evidence type="ECO:0000313" key="1">
    <source>
        <dbReference type="EMBL" id="KAJ9652155.1"/>
    </source>
</evidence>
<organism evidence="1 2">
    <name type="scientific">Neophaeococcomyces mojaviensis</name>
    <dbReference type="NCBI Taxonomy" id="3383035"/>
    <lineage>
        <taxon>Eukaryota</taxon>
        <taxon>Fungi</taxon>
        <taxon>Dikarya</taxon>
        <taxon>Ascomycota</taxon>
        <taxon>Pezizomycotina</taxon>
        <taxon>Eurotiomycetes</taxon>
        <taxon>Chaetothyriomycetidae</taxon>
        <taxon>Chaetothyriales</taxon>
        <taxon>Chaetothyriales incertae sedis</taxon>
        <taxon>Neophaeococcomyces</taxon>
    </lineage>
</organism>
<proteinExistence type="predicted"/>
<sequence length="366" mass="38725">MAEMMDVWAVTEFGKPLEKIQQPIPSPQSTEVVVKVTHSGVCHSDLHFWDGYWDLGSGKRINVADRGVKLPVAVGHEILGTVYKLGPDAGPAAEALLSPITIGQRRIVYPWLGCGKPECHPCELQQDNMCTAQRSLGIVQNGGFASYVLVPHPKYLVEAGELDPNVACTFGCSGITTLSACRKVMPVNPEEPVVLIGAGGLGLAAISMLRAMGHHNIVSVDVSDEKLEAASKAGARSVVNTAASQDSTKDILAVTGGSILNVIDFVNSSTTAPLVLSLLGKGAKWVQVGLMGGATELPLALMIFKAITIYGNLTGNVAHLNEVTRIAREGMLPPVPVTTMPWNKANDALQLLKDGKVTGRLILVAE</sequence>
<keyword evidence="2" id="KW-1185">Reference proteome</keyword>
<comment type="caution">
    <text evidence="1">The sequence shown here is derived from an EMBL/GenBank/DDBJ whole genome shotgun (WGS) entry which is preliminary data.</text>
</comment>
<dbReference type="EMBL" id="JAPDRQ010000213">
    <property type="protein sequence ID" value="KAJ9652155.1"/>
    <property type="molecule type" value="Genomic_DNA"/>
</dbReference>
<reference evidence="1" key="1">
    <citation type="submission" date="2022-10" db="EMBL/GenBank/DDBJ databases">
        <title>Culturing micro-colonial fungi from biological soil crusts in the Mojave desert and describing Neophaeococcomyces mojavensis, and introducing the new genera and species Taxawa tesnikishii.</title>
        <authorList>
            <person name="Kurbessoian T."/>
            <person name="Stajich J.E."/>
        </authorList>
    </citation>
    <scope>NUCLEOTIDE SEQUENCE</scope>
    <source>
        <strain evidence="1">JES_112</strain>
    </source>
</reference>
<evidence type="ECO:0000313" key="2">
    <source>
        <dbReference type="Proteomes" id="UP001172386"/>
    </source>
</evidence>